<dbReference type="AlphaFoldDB" id="A0AAV0DMG1"/>
<evidence type="ECO:0000256" key="3">
    <source>
        <dbReference type="ARBA" id="ARBA00022884"/>
    </source>
</evidence>
<dbReference type="PROSITE" id="PS51295">
    <property type="entry name" value="CRM"/>
    <property type="match status" value="2"/>
</dbReference>
<keyword evidence="4" id="KW-0809">Transit peptide</keyword>
<keyword evidence="5" id="KW-0508">mRNA splicing</keyword>
<dbReference type="FunFam" id="3.30.110.60:FF:000002">
    <property type="entry name" value="CRS2-associated factor 1, chloroplastic"/>
    <property type="match status" value="2"/>
</dbReference>
<dbReference type="Pfam" id="PF01985">
    <property type="entry name" value="CRS1_YhbY"/>
    <property type="match status" value="2"/>
</dbReference>
<feature type="domain" description="CRM" evidence="9">
    <location>
        <begin position="261"/>
        <end position="357"/>
    </location>
</feature>
<sequence length="675" mass="75836">MASKPLISCPIFAPPFPSHHHRPGTAVGFSRWNNANAEKFKRQERTQKEIEDEIRFHKRHNAALNIISNYSPAPPSPVTGTFKSIGTPSAPSKPSIPGKKSKYSKPPKDSGPPHPAFRPVVRLRKIPDVGGSSKIYRRTDADEPKIEPQESSTNISVNENGVTYEFPEAPFVYQYSYTETPKVKPLKLREPLVMPFESKTMTRPWTGRKPLPPSKKKLPEFDSFKLPPPHKKGVKPVQAPGPFLAGSGPKYAKSREDIMGEPLTKEEIEEHINSCKNSKRQLNMGRDGLTHNMLENIHALWKRKRVCKIKCKGVCTVDMQNVREKLEEKTGGKIIYSQGGVIYLFRGRNYNYKTRPRFPLMLWRPITPVYPKLVQKVPEGLTLEEASEMRKKGRNLLPICKIAKNGVYTNLVKNVRDAFDSCELVRINCQGTNPSDYRKIGAKLKDLVPCVLISFEHEHILMWRGREWKPYTPDIEDKPKRTETIANNASLATPLEEKASPSVHPEEGSENKRISETSLSREEQLECSSPVPLDEQQQQQAEPENLNNSNKPVWTEGLTLLLSRAIESGSAVVLDDSCLDADNVYKSAISLAKSAPPGSVFRHERKKAAPDQQVNKQETGFLEAQGIIEPPMSGLAEESTALVQIVNERKVSRKGARQDHVNVGLRIDELAKLLS</sequence>
<feature type="compositionally biased region" description="Polar residues" evidence="8">
    <location>
        <begin position="78"/>
        <end position="87"/>
    </location>
</feature>
<dbReference type="GO" id="GO:1990904">
    <property type="term" value="C:ribonucleoprotein complex"/>
    <property type="evidence" value="ECO:0007669"/>
    <property type="project" value="UniProtKB-KW"/>
</dbReference>
<dbReference type="Gene3D" id="3.30.110.60">
    <property type="entry name" value="YhbY-like"/>
    <property type="match status" value="2"/>
</dbReference>
<dbReference type="EMBL" id="CAMAPF010000113">
    <property type="protein sequence ID" value="CAH9101949.1"/>
    <property type="molecule type" value="Genomic_DNA"/>
</dbReference>
<evidence type="ECO:0000256" key="2">
    <source>
        <dbReference type="ARBA" id="ARBA00022737"/>
    </source>
</evidence>
<evidence type="ECO:0000313" key="10">
    <source>
        <dbReference type="EMBL" id="CAH9101949.1"/>
    </source>
</evidence>
<evidence type="ECO:0000256" key="5">
    <source>
        <dbReference type="ARBA" id="ARBA00023187"/>
    </source>
</evidence>
<gene>
    <name evidence="10" type="ORF">CEPIT_LOCUS15797</name>
</gene>
<evidence type="ECO:0000256" key="6">
    <source>
        <dbReference type="ARBA" id="ARBA00023274"/>
    </source>
</evidence>
<dbReference type="GO" id="GO:0003723">
    <property type="term" value="F:RNA binding"/>
    <property type="evidence" value="ECO:0007669"/>
    <property type="project" value="UniProtKB-UniRule"/>
</dbReference>
<dbReference type="InterPro" id="IPR001890">
    <property type="entry name" value="RNA-binding_CRM"/>
</dbReference>
<dbReference type="PANTHER" id="PTHR46247">
    <property type="entry name" value="CRS2-ASSOCIATED FACTOR 1, CHLOROPLASTIC"/>
    <property type="match status" value="1"/>
</dbReference>
<proteinExistence type="predicted"/>
<evidence type="ECO:0000259" key="9">
    <source>
        <dbReference type="PROSITE" id="PS51295"/>
    </source>
</evidence>
<protein>
    <recommendedName>
        <fullName evidence="9">CRM domain-containing protein</fullName>
    </recommendedName>
</protein>
<dbReference type="GO" id="GO:0000373">
    <property type="term" value="P:Group II intron splicing"/>
    <property type="evidence" value="ECO:0007669"/>
    <property type="project" value="InterPro"/>
</dbReference>
<reference evidence="10" key="1">
    <citation type="submission" date="2022-07" db="EMBL/GenBank/DDBJ databases">
        <authorList>
            <person name="Macas J."/>
            <person name="Novak P."/>
            <person name="Neumann P."/>
        </authorList>
    </citation>
    <scope>NUCLEOTIDE SEQUENCE</scope>
</reference>
<feature type="domain" description="CRM" evidence="9">
    <location>
        <begin position="379"/>
        <end position="475"/>
    </location>
</feature>
<dbReference type="GO" id="GO:0006397">
    <property type="term" value="P:mRNA processing"/>
    <property type="evidence" value="ECO:0007669"/>
    <property type="project" value="UniProtKB-KW"/>
</dbReference>
<evidence type="ECO:0000313" key="11">
    <source>
        <dbReference type="Proteomes" id="UP001152523"/>
    </source>
</evidence>
<dbReference type="InterPro" id="IPR044599">
    <property type="entry name" value="CAF1P_plant"/>
</dbReference>
<keyword evidence="11" id="KW-1185">Reference proteome</keyword>
<dbReference type="PANTHER" id="PTHR46247:SF1">
    <property type="entry name" value="CRS2-ASSOCIATED FACTOR 1, CHLOROPLASTIC"/>
    <property type="match status" value="1"/>
</dbReference>
<keyword evidence="3 7" id="KW-0694">RNA-binding</keyword>
<dbReference type="Proteomes" id="UP001152523">
    <property type="component" value="Unassembled WGS sequence"/>
</dbReference>
<feature type="compositionally biased region" description="Basic and acidic residues" evidence="8">
    <location>
        <begin position="495"/>
        <end position="524"/>
    </location>
</feature>
<keyword evidence="2" id="KW-0677">Repeat</keyword>
<evidence type="ECO:0000256" key="1">
    <source>
        <dbReference type="ARBA" id="ARBA00022664"/>
    </source>
</evidence>
<feature type="region of interest" description="Disordered" evidence="8">
    <location>
        <begin position="67"/>
        <end position="153"/>
    </location>
</feature>
<dbReference type="SUPFAM" id="SSF75471">
    <property type="entry name" value="YhbY-like"/>
    <property type="match status" value="2"/>
</dbReference>
<keyword evidence="6" id="KW-0687">Ribonucleoprotein</keyword>
<evidence type="ECO:0000256" key="7">
    <source>
        <dbReference type="PROSITE-ProRule" id="PRU00626"/>
    </source>
</evidence>
<accession>A0AAV0DMG1</accession>
<feature type="compositionally biased region" description="Polar residues" evidence="8">
    <location>
        <begin position="535"/>
        <end position="552"/>
    </location>
</feature>
<evidence type="ECO:0000256" key="4">
    <source>
        <dbReference type="ARBA" id="ARBA00022946"/>
    </source>
</evidence>
<feature type="region of interest" description="Disordered" evidence="8">
    <location>
        <begin position="489"/>
        <end position="552"/>
    </location>
</feature>
<comment type="caution">
    <text evidence="10">The sequence shown here is derived from an EMBL/GenBank/DDBJ whole genome shotgun (WGS) entry which is preliminary data.</text>
</comment>
<keyword evidence="1" id="KW-0507">mRNA processing</keyword>
<dbReference type="SMART" id="SM01103">
    <property type="entry name" value="CRS1_YhbY"/>
    <property type="match status" value="2"/>
</dbReference>
<feature type="region of interest" description="Disordered" evidence="8">
    <location>
        <begin position="203"/>
        <end position="253"/>
    </location>
</feature>
<organism evidence="10 11">
    <name type="scientific">Cuscuta epithymum</name>
    <dbReference type="NCBI Taxonomy" id="186058"/>
    <lineage>
        <taxon>Eukaryota</taxon>
        <taxon>Viridiplantae</taxon>
        <taxon>Streptophyta</taxon>
        <taxon>Embryophyta</taxon>
        <taxon>Tracheophyta</taxon>
        <taxon>Spermatophyta</taxon>
        <taxon>Magnoliopsida</taxon>
        <taxon>eudicotyledons</taxon>
        <taxon>Gunneridae</taxon>
        <taxon>Pentapetalae</taxon>
        <taxon>asterids</taxon>
        <taxon>lamiids</taxon>
        <taxon>Solanales</taxon>
        <taxon>Convolvulaceae</taxon>
        <taxon>Cuscuteae</taxon>
        <taxon>Cuscuta</taxon>
        <taxon>Cuscuta subgen. Cuscuta</taxon>
    </lineage>
</organism>
<feature type="compositionally biased region" description="Low complexity" evidence="8">
    <location>
        <begin position="88"/>
        <end position="98"/>
    </location>
</feature>
<name>A0AAV0DMG1_9ASTE</name>
<feature type="compositionally biased region" description="Basic and acidic residues" evidence="8">
    <location>
        <begin position="137"/>
        <end position="148"/>
    </location>
</feature>
<dbReference type="InterPro" id="IPR035920">
    <property type="entry name" value="YhbY-like_sf"/>
</dbReference>
<evidence type="ECO:0000256" key="8">
    <source>
        <dbReference type="SAM" id="MobiDB-lite"/>
    </source>
</evidence>